<dbReference type="InParanoid" id="F4WWM2"/>
<keyword evidence="2" id="KW-1185">Reference proteome</keyword>
<evidence type="ECO:0000313" key="1">
    <source>
        <dbReference type="EMBL" id="EGI61344.1"/>
    </source>
</evidence>
<gene>
    <name evidence="1" type="ORF">G5I_10339</name>
</gene>
<dbReference type="Proteomes" id="UP000007755">
    <property type="component" value="Unassembled WGS sequence"/>
</dbReference>
<dbReference type="AlphaFoldDB" id="F4WWM2"/>
<evidence type="ECO:0000313" key="2">
    <source>
        <dbReference type="Proteomes" id="UP000007755"/>
    </source>
</evidence>
<organism evidence="2">
    <name type="scientific">Acromyrmex echinatior</name>
    <name type="common">Panamanian leafcutter ant</name>
    <name type="synonym">Acromyrmex octospinosus echinatior</name>
    <dbReference type="NCBI Taxonomy" id="103372"/>
    <lineage>
        <taxon>Eukaryota</taxon>
        <taxon>Metazoa</taxon>
        <taxon>Ecdysozoa</taxon>
        <taxon>Arthropoda</taxon>
        <taxon>Hexapoda</taxon>
        <taxon>Insecta</taxon>
        <taxon>Pterygota</taxon>
        <taxon>Neoptera</taxon>
        <taxon>Endopterygota</taxon>
        <taxon>Hymenoptera</taxon>
        <taxon>Apocrita</taxon>
        <taxon>Aculeata</taxon>
        <taxon>Formicoidea</taxon>
        <taxon>Formicidae</taxon>
        <taxon>Myrmicinae</taxon>
        <taxon>Acromyrmex</taxon>
    </lineage>
</organism>
<protein>
    <submittedName>
        <fullName evidence="1">Uncharacterized protein</fullName>
    </submittedName>
</protein>
<accession>F4WWM2</accession>
<dbReference type="EMBL" id="GL888412">
    <property type="protein sequence ID" value="EGI61344.1"/>
    <property type="molecule type" value="Genomic_DNA"/>
</dbReference>
<proteinExistence type="predicted"/>
<name>F4WWM2_ACREC</name>
<reference evidence="1" key="1">
    <citation type="submission" date="2011-02" db="EMBL/GenBank/DDBJ databases">
        <title>The genome of the leaf-cutting ant Acromyrmex echinatior suggests key adaptations to social evolution and fungus farming.</title>
        <authorList>
            <person name="Nygaard S."/>
            <person name="Zhang G."/>
        </authorList>
    </citation>
    <scope>NUCLEOTIDE SEQUENCE</scope>
</reference>
<sequence>MDDRPNKPLGGLSRRLVEPPVFFLDTLSSRISDCYKHIEKVIASLKENNTTKLHYFIVIFRTLQLCYLPVNLRLYGKYHHHGPRNFQSVVPKVDSDVTSGFVYVSQKLQIIATAGAAQAEKRARRKRGLGKSKTTSFHDYSQRLEIAPSILSESREPLLAPRFNQRSVLQLV</sequence>